<evidence type="ECO:0000313" key="1">
    <source>
        <dbReference type="EMBL" id="TFK62018.1"/>
    </source>
</evidence>
<protein>
    <submittedName>
        <fullName evidence="1">Uncharacterized protein</fullName>
    </submittedName>
</protein>
<evidence type="ECO:0000313" key="2">
    <source>
        <dbReference type="Proteomes" id="UP000308600"/>
    </source>
</evidence>
<proteinExistence type="predicted"/>
<name>A0ACD3A824_9AGAR</name>
<keyword evidence="2" id="KW-1185">Reference proteome</keyword>
<dbReference type="Proteomes" id="UP000308600">
    <property type="component" value="Unassembled WGS sequence"/>
</dbReference>
<reference evidence="1 2" key="1">
    <citation type="journal article" date="2019" name="Nat. Ecol. Evol.">
        <title>Megaphylogeny resolves global patterns of mushroom evolution.</title>
        <authorList>
            <person name="Varga T."/>
            <person name="Krizsan K."/>
            <person name="Foldi C."/>
            <person name="Dima B."/>
            <person name="Sanchez-Garcia M."/>
            <person name="Sanchez-Ramirez S."/>
            <person name="Szollosi G.J."/>
            <person name="Szarkandi J.G."/>
            <person name="Papp V."/>
            <person name="Albert L."/>
            <person name="Andreopoulos W."/>
            <person name="Angelini C."/>
            <person name="Antonin V."/>
            <person name="Barry K.W."/>
            <person name="Bougher N.L."/>
            <person name="Buchanan P."/>
            <person name="Buyck B."/>
            <person name="Bense V."/>
            <person name="Catcheside P."/>
            <person name="Chovatia M."/>
            <person name="Cooper J."/>
            <person name="Damon W."/>
            <person name="Desjardin D."/>
            <person name="Finy P."/>
            <person name="Geml J."/>
            <person name="Haridas S."/>
            <person name="Hughes K."/>
            <person name="Justo A."/>
            <person name="Karasinski D."/>
            <person name="Kautmanova I."/>
            <person name="Kiss B."/>
            <person name="Kocsube S."/>
            <person name="Kotiranta H."/>
            <person name="LaButti K.M."/>
            <person name="Lechner B.E."/>
            <person name="Liimatainen K."/>
            <person name="Lipzen A."/>
            <person name="Lukacs Z."/>
            <person name="Mihaltcheva S."/>
            <person name="Morgado L.N."/>
            <person name="Niskanen T."/>
            <person name="Noordeloos M.E."/>
            <person name="Ohm R.A."/>
            <person name="Ortiz-Santana B."/>
            <person name="Ovrebo C."/>
            <person name="Racz N."/>
            <person name="Riley R."/>
            <person name="Savchenko A."/>
            <person name="Shiryaev A."/>
            <person name="Soop K."/>
            <person name="Spirin V."/>
            <person name="Szebenyi C."/>
            <person name="Tomsovsky M."/>
            <person name="Tulloss R.E."/>
            <person name="Uehling J."/>
            <person name="Grigoriev I.V."/>
            <person name="Vagvolgyi C."/>
            <person name="Papp T."/>
            <person name="Martin F.M."/>
            <person name="Miettinen O."/>
            <person name="Hibbett D.S."/>
            <person name="Nagy L.G."/>
        </authorList>
    </citation>
    <scope>NUCLEOTIDE SEQUENCE [LARGE SCALE GENOMIC DNA]</scope>
    <source>
        <strain evidence="1 2">NL-1719</strain>
    </source>
</reference>
<dbReference type="EMBL" id="ML208611">
    <property type="protein sequence ID" value="TFK62018.1"/>
    <property type="molecule type" value="Genomic_DNA"/>
</dbReference>
<gene>
    <name evidence="1" type="ORF">BDN72DRAFT_849128</name>
</gene>
<sequence length="130" mass="14072">MPSWHFDILSFDWKSAEDEKGLLESTRKISELITAKVDGGLPANRVVVVGGFSQGAVISLLTGGERKLGGVVALGGWVPLRKSVASDVGPVPVFWTQRKRSTCPNTIESTSDEELRDLKGWVKKVPLAVL</sequence>
<organism evidence="1 2">
    <name type="scientific">Pluteus cervinus</name>
    <dbReference type="NCBI Taxonomy" id="181527"/>
    <lineage>
        <taxon>Eukaryota</taxon>
        <taxon>Fungi</taxon>
        <taxon>Dikarya</taxon>
        <taxon>Basidiomycota</taxon>
        <taxon>Agaricomycotina</taxon>
        <taxon>Agaricomycetes</taxon>
        <taxon>Agaricomycetidae</taxon>
        <taxon>Agaricales</taxon>
        <taxon>Pluteineae</taxon>
        <taxon>Pluteaceae</taxon>
        <taxon>Pluteus</taxon>
    </lineage>
</organism>
<accession>A0ACD3A824</accession>